<name>A0A2K8SL36_9NOSO</name>
<keyword evidence="3" id="KW-1185">Reference proteome</keyword>
<dbReference type="KEGG" id="nfl:COO91_02019"/>
<accession>A0A2K8SL36</accession>
<evidence type="ECO:0000313" key="3">
    <source>
        <dbReference type="Proteomes" id="UP000232003"/>
    </source>
</evidence>
<dbReference type="AlphaFoldDB" id="A0A2K8SL36"/>
<gene>
    <name evidence="2" type="ORF">COO91_02019</name>
</gene>
<sequence>MSLAEKLYQSVVEALKNHGGEDVPSWEEMPPEFKNKFEAEVNEGTAKLLKRSGTLPMQGGASSSGRFTVSEKM</sequence>
<dbReference type="RefSeq" id="WP_100898127.1">
    <property type="nucleotide sequence ID" value="NZ_CAWNNC010000001.1"/>
</dbReference>
<protein>
    <submittedName>
        <fullName evidence="2">Uncharacterized protein</fullName>
    </submittedName>
</protein>
<dbReference type="Proteomes" id="UP000232003">
    <property type="component" value="Chromosome"/>
</dbReference>
<feature type="region of interest" description="Disordered" evidence="1">
    <location>
        <begin position="53"/>
        <end position="73"/>
    </location>
</feature>
<proteinExistence type="predicted"/>
<dbReference type="EMBL" id="CP024785">
    <property type="protein sequence ID" value="AUB36118.1"/>
    <property type="molecule type" value="Genomic_DNA"/>
</dbReference>
<evidence type="ECO:0000256" key="1">
    <source>
        <dbReference type="SAM" id="MobiDB-lite"/>
    </source>
</evidence>
<evidence type="ECO:0000313" key="2">
    <source>
        <dbReference type="EMBL" id="AUB36118.1"/>
    </source>
</evidence>
<organism evidence="2 3">
    <name type="scientific">Nostoc flagelliforme CCNUN1</name>
    <dbReference type="NCBI Taxonomy" id="2038116"/>
    <lineage>
        <taxon>Bacteria</taxon>
        <taxon>Bacillati</taxon>
        <taxon>Cyanobacteriota</taxon>
        <taxon>Cyanophyceae</taxon>
        <taxon>Nostocales</taxon>
        <taxon>Nostocaceae</taxon>
        <taxon>Nostoc</taxon>
    </lineage>
</organism>
<reference evidence="2 3" key="1">
    <citation type="submission" date="2017-11" db="EMBL/GenBank/DDBJ databases">
        <title>Complete genome of a free-living desiccation-tolerant cyanobacterium and its photosynthetic adaptation to extreme terrestrial habitat.</title>
        <authorList>
            <person name="Shang J."/>
        </authorList>
    </citation>
    <scope>NUCLEOTIDE SEQUENCE [LARGE SCALE GENOMIC DNA]</scope>
    <source>
        <strain evidence="2 3">CCNUN1</strain>
    </source>
</reference>